<reference evidence="1 2" key="1">
    <citation type="submission" date="2020-08" db="EMBL/GenBank/DDBJ databases">
        <title>Sequencing the genomes of 1000 actinobacteria strains.</title>
        <authorList>
            <person name="Klenk H.-P."/>
        </authorList>
    </citation>
    <scope>NUCLEOTIDE SEQUENCE [LARGE SCALE GENOMIC DNA]</scope>
    <source>
        <strain evidence="1 2">DSM 43023</strain>
    </source>
</reference>
<proteinExistence type="predicted"/>
<dbReference type="EMBL" id="JACHJU010000002">
    <property type="protein sequence ID" value="MBB4940722.1"/>
    <property type="molecule type" value="Genomic_DNA"/>
</dbReference>
<sequence>MAEIPDVRPGQVWADNDKRAAGRKVRVVEIDGTHAVVVQVDARGVVDSRMRERRTRIRLDRFKPTSTGYRLVTDVPT</sequence>
<comment type="caution">
    <text evidence="1">The sequence shown here is derived from an EMBL/GenBank/DDBJ whole genome shotgun (WGS) entry which is preliminary data.</text>
</comment>
<name>A0A7W7WAR8_9ACTN</name>
<organism evidence="1 2">
    <name type="scientific">Streptosporangium album</name>
    <dbReference type="NCBI Taxonomy" id="47479"/>
    <lineage>
        <taxon>Bacteria</taxon>
        <taxon>Bacillati</taxon>
        <taxon>Actinomycetota</taxon>
        <taxon>Actinomycetes</taxon>
        <taxon>Streptosporangiales</taxon>
        <taxon>Streptosporangiaceae</taxon>
        <taxon>Streptosporangium</taxon>
    </lineage>
</organism>
<dbReference type="RefSeq" id="WP_184756888.1">
    <property type="nucleotide sequence ID" value="NZ_BAABEK010000005.1"/>
</dbReference>
<protein>
    <submittedName>
        <fullName evidence="1">Uncharacterized protein</fullName>
    </submittedName>
</protein>
<evidence type="ECO:0000313" key="2">
    <source>
        <dbReference type="Proteomes" id="UP000534286"/>
    </source>
</evidence>
<gene>
    <name evidence="1" type="ORF">FHR32_005099</name>
</gene>
<keyword evidence="2" id="KW-1185">Reference proteome</keyword>
<evidence type="ECO:0000313" key="1">
    <source>
        <dbReference type="EMBL" id="MBB4940722.1"/>
    </source>
</evidence>
<dbReference type="AlphaFoldDB" id="A0A7W7WAR8"/>
<dbReference type="Proteomes" id="UP000534286">
    <property type="component" value="Unassembled WGS sequence"/>
</dbReference>
<accession>A0A7W7WAR8</accession>